<name>K0RFM9_THAOC</name>
<feature type="region of interest" description="Disordered" evidence="1">
    <location>
        <begin position="68"/>
        <end position="169"/>
    </location>
</feature>
<accession>K0RFM9</accession>
<feature type="region of interest" description="Disordered" evidence="1">
    <location>
        <begin position="208"/>
        <end position="295"/>
    </location>
</feature>
<feature type="compositionally biased region" description="Basic and acidic residues" evidence="1">
    <location>
        <begin position="152"/>
        <end position="169"/>
    </location>
</feature>
<evidence type="ECO:0000256" key="1">
    <source>
        <dbReference type="SAM" id="MobiDB-lite"/>
    </source>
</evidence>
<evidence type="ECO:0000313" key="2">
    <source>
        <dbReference type="EMBL" id="EJK52548.1"/>
    </source>
</evidence>
<sequence length="295" mass="31894">MPTLSPFWYNESVPLPRSSSMPMFQFPRRNRRLLPRWIPAGFPPNLKSNTLRLSRNDKDARSPPILMSFLVTDHPGRSNWTGQTRSIASDPNPEPRRLLRRGQSVEGGLVPGSERSARGPDPAKLAGPQERGEVAEDVDAGQGGPDLARPFESPRPEDHGTGPRTAREGVRKACFHRKFDSILRQKLPLVALAAAEAEAGARLKINGAPAGGGGREVAKKNTPNTDVLQWRRHPPPAVAGARNTAGGEGGVRGPRRLSGAEDVRPSGPAKHGPAPAPAPRSWSRLPRWEGLAEAM</sequence>
<dbReference type="EMBL" id="AGNL01039613">
    <property type="protein sequence ID" value="EJK52548.1"/>
    <property type="molecule type" value="Genomic_DNA"/>
</dbReference>
<comment type="caution">
    <text evidence="2">The sequence shown here is derived from an EMBL/GenBank/DDBJ whole genome shotgun (WGS) entry which is preliminary data.</text>
</comment>
<protein>
    <submittedName>
        <fullName evidence="2">Uncharacterized protein</fullName>
    </submittedName>
</protein>
<dbReference type="Proteomes" id="UP000266841">
    <property type="component" value="Unassembled WGS sequence"/>
</dbReference>
<proteinExistence type="predicted"/>
<dbReference type="AlphaFoldDB" id="K0RFM9"/>
<organism evidence="2 3">
    <name type="scientific">Thalassiosira oceanica</name>
    <name type="common">Marine diatom</name>
    <dbReference type="NCBI Taxonomy" id="159749"/>
    <lineage>
        <taxon>Eukaryota</taxon>
        <taxon>Sar</taxon>
        <taxon>Stramenopiles</taxon>
        <taxon>Ochrophyta</taxon>
        <taxon>Bacillariophyta</taxon>
        <taxon>Coscinodiscophyceae</taxon>
        <taxon>Thalassiosirophycidae</taxon>
        <taxon>Thalassiosirales</taxon>
        <taxon>Thalassiosiraceae</taxon>
        <taxon>Thalassiosira</taxon>
    </lineage>
</organism>
<gene>
    <name evidence="2" type="ORF">THAOC_28160</name>
</gene>
<feature type="compositionally biased region" description="Polar residues" evidence="1">
    <location>
        <begin position="78"/>
        <end position="89"/>
    </location>
</feature>
<feature type="non-terminal residue" evidence="2">
    <location>
        <position position="295"/>
    </location>
</feature>
<reference evidence="2 3" key="1">
    <citation type="journal article" date="2012" name="Genome Biol.">
        <title>Genome and low-iron response of an oceanic diatom adapted to chronic iron limitation.</title>
        <authorList>
            <person name="Lommer M."/>
            <person name="Specht M."/>
            <person name="Roy A.S."/>
            <person name="Kraemer L."/>
            <person name="Andreson R."/>
            <person name="Gutowska M.A."/>
            <person name="Wolf J."/>
            <person name="Bergner S.V."/>
            <person name="Schilhabel M.B."/>
            <person name="Klostermeier U.C."/>
            <person name="Beiko R.G."/>
            <person name="Rosenstiel P."/>
            <person name="Hippler M."/>
            <person name="Laroche J."/>
        </authorList>
    </citation>
    <scope>NUCLEOTIDE SEQUENCE [LARGE SCALE GENOMIC DNA]</scope>
    <source>
        <strain evidence="2 3">CCMP1005</strain>
    </source>
</reference>
<keyword evidence="3" id="KW-1185">Reference proteome</keyword>
<evidence type="ECO:0000313" key="3">
    <source>
        <dbReference type="Proteomes" id="UP000266841"/>
    </source>
</evidence>